<dbReference type="AlphaFoldDB" id="A0A4D4LMN3"/>
<proteinExistence type="predicted"/>
<evidence type="ECO:0000313" key="1">
    <source>
        <dbReference type="EMBL" id="GDY60560.1"/>
    </source>
</evidence>
<name>A0A4D4LMN3_STRVO</name>
<sequence length="431" mass="46371">MDPGVIAALVGVPTSIAAAAIAYPVGRGVARRQAEDQHVQWLRTQRREASSRLTDAATSFIESAAHVWEAVARPEYAHTRRRDIESRKRLDPALYEPLKAALREMHNALTAVALHGPEEVTAAGQDLYDAAMDMTGELLHLDAACVERSAFGSALHTDGWTEQRIQTSMDDLDTAYARLAAPIGLPEFSAHAEATLRTSAVITDLVRLAASLDDPPTASAVLDDLRRATTEYPEFRPFIEPFLALSPVLELGAMVRAVEGGQQIDAAQQLAAVSAAVSAMLGVLVSLRDLLQDPLPADVDPDQLPQELSSLVGPLMAVTHEWDKPLQVMHEIQQHLALGDELAASPPDPAIAFFAGAAWTTQLTALGTRAVEQIPPLHTLVPRLNTLLAPLFEYFVRQANADVDAAREKLIQARIAFLDAARDAIGADAGS</sequence>
<gene>
    <name evidence="1" type="ORF">SVIO_111830</name>
</gene>
<keyword evidence="2" id="KW-1185">Reference proteome</keyword>
<dbReference type="EMBL" id="BJHW01000003">
    <property type="protein sequence ID" value="GDY60560.1"/>
    <property type="molecule type" value="Genomic_DNA"/>
</dbReference>
<organism evidence="1 2">
    <name type="scientific">Streptomyces violaceusniger</name>
    <dbReference type="NCBI Taxonomy" id="68280"/>
    <lineage>
        <taxon>Bacteria</taxon>
        <taxon>Bacillati</taxon>
        <taxon>Actinomycetota</taxon>
        <taxon>Actinomycetes</taxon>
        <taxon>Kitasatosporales</taxon>
        <taxon>Streptomycetaceae</taxon>
        <taxon>Streptomyces</taxon>
        <taxon>Streptomyces violaceusniger group</taxon>
    </lineage>
</organism>
<dbReference type="OrthoDB" id="4314060at2"/>
<comment type="caution">
    <text evidence="1">The sequence shown here is derived from an EMBL/GenBank/DDBJ whole genome shotgun (WGS) entry which is preliminary data.</text>
</comment>
<protein>
    <submittedName>
        <fullName evidence="1">Uncharacterized protein</fullName>
    </submittedName>
</protein>
<dbReference type="Proteomes" id="UP000301309">
    <property type="component" value="Unassembled WGS sequence"/>
</dbReference>
<reference evidence="1 2" key="1">
    <citation type="journal article" date="2020" name="Int. J. Syst. Evol. Microbiol.">
        <title>Reclassification of Streptomyces castelarensis and Streptomyces sporoclivatus as later heterotypic synonyms of Streptomyces antimycoticus.</title>
        <authorList>
            <person name="Komaki H."/>
            <person name="Tamura T."/>
        </authorList>
    </citation>
    <scope>NUCLEOTIDE SEQUENCE [LARGE SCALE GENOMIC DNA]</scope>
    <source>
        <strain evidence="1 2">NBRC 13459</strain>
    </source>
</reference>
<accession>A0A4D4LMN3</accession>
<dbReference type="RefSeq" id="WP_137982430.1">
    <property type="nucleotide sequence ID" value="NZ_BAAASO010000065.1"/>
</dbReference>
<evidence type="ECO:0000313" key="2">
    <source>
        <dbReference type="Proteomes" id="UP000301309"/>
    </source>
</evidence>